<organism evidence="2 3">
    <name type="scientific">Setaria viridis</name>
    <name type="common">Green bristlegrass</name>
    <name type="synonym">Setaria italica subsp. viridis</name>
    <dbReference type="NCBI Taxonomy" id="4556"/>
    <lineage>
        <taxon>Eukaryota</taxon>
        <taxon>Viridiplantae</taxon>
        <taxon>Streptophyta</taxon>
        <taxon>Embryophyta</taxon>
        <taxon>Tracheophyta</taxon>
        <taxon>Spermatophyta</taxon>
        <taxon>Magnoliopsida</taxon>
        <taxon>Liliopsida</taxon>
        <taxon>Poales</taxon>
        <taxon>Poaceae</taxon>
        <taxon>PACMAD clade</taxon>
        <taxon>Panicoideae</taxon>
        <taxon>Panicodae</taxon>
        <taxon>Paniceae</taxon>
        <taxon>Cenchrinae</taxon>
        <taxon>Setaria</taxon>
    </lineage>
</organism>
<dbReference type="Gramene" id="TKW20802">
    <property type="protein sequence ID" value="TKW20802"/>
    <property type="gene ID" value="SEVIR_4G112800v2"/>
</dbReference>
<name>A0A4U6UY09_SETVI</name>
<evidence type="ECO:0000313" key="3">
    <source>
        <dbReference type="Proteomes" id="UP000298652"/>
    </source>
</evidence>
<keyword evidence="3" id="KW-1185">Reference proteome</keyword>
<dbReference type="Proteomes" id="UP000298652">
    <property type="component" value="Chromosome 4"/>
</dbReference>
<feature type="transmembrane region" description="Helical" evidence="1">
    <location>
        <begin position="141"/>
        <end position="166"/>
    </location>
</feature>
<protein>
    <submittedName>
        <fullName evidence="2">Uncharacterized protein</fullName>
    </submittedName>
</protein>
<keyword evidence="1" id="KW-0812">Transmembrane</keyword>
<sequence>MGGDMQLCTASTSFFPLQQPPLPLFLARGHATKVCVVCGEVFSVLPLHSLTWGTALGGNLRIAEVSVANLECQVHFANRLDGDDLIQAGLSPPRCQHSLVSNWFVVALDSLSRSGCPWRWAGLLCNLFVCHFHMLGGARPFFFVLVFSFSFSCVECVCAEIVILCISLSPPT</sequence>
<keyword evidence="1" id="KW-1133">Transmembrane helix</keyword>
<dbReference type="AlphaFoldDB" id="A0A4U6UY09"/>
<keyword evidence="1" id="KW-0472">Membrane</keyword>
<reference evidence="2" key="1">
    <citation type="submission" date="2019-03" db="EMBL/GenBank/DDBJ databases">
        <title>WGS assembly of Setaria viridis.</title>
        <authorList>
            <person name="Huang P."/>
            <person name="Jenkins J."/>
            <person name="Grimwood J."/>
            <person name="Barry K."/>
            <person name="Healey A."/>
            <person name="Mamidi S."/>
            <person name="Sreedasyam A."/>
            <person name="Shu S."/>
            <person name="Feldman M."/>
            <person name="Wu J."/>
            <person name="Yu Y."/>
            <person name="Chen C."/>
            <person name="Johnson J."/>
            <person name="Rokhsar D."/>
            <person name="Baxter I."/>
            <person name="Schmutz J."/>
            <person name="Brutnell T."/>
            <person name="Kellogg E."/>
        </authorList>
    </citation>
    <scope>NUCLEOTIDE SEQUENCE [LARGE SCALE GENOMIC DNA]</scope>
</reference>
<proteinExistence type="predicted"/>
<evidence type="ECO:0000313" key="2">
    <source>
        <dbReference type="EMBL" id="TKW20802.1"/>
    </source>
</evidence>
<gene>
    <name evidence="2" type="ORF">SEVIR_4G112800v2</name>
</gene>
<evidence type="ECO:0000256" key="1">
    <source>
        <dbReference type="SAM" id="Phobius"/>
    </source>
</evidence>
<accession>A0A4U6UY09</accession>
<dbReference type="EMBL" id="CM016555">
    <property type="protein sequence ID" value="TKW20802.1"/>
    <property type="molecule type" value="Genomic_DNA"/>
</dbReference>